<dbReference type="EMBL" id="PFXE01000034">
    <property type="protein sequence ID" value="PJA33527.1"/>
    <property type="molecule type" value="Genomic_DNA"/>
</dbReference>
<comment type="caution">
    <text evidence="3">The sequence shown here is derived from an EMBL/GenBank/DDBJ whole genome shotgun (WGS) entry which is preliminary data.</text>
</comment>
<dbReference type="InterPro" id="IPR043728">
    <property type="entry name" value="DUF5671"/>
</dbReference>
<feature type="domain" description="DUF5671" evidence="2">
    <location>
        <begin position="5"/>
        <end position="108"/>
    </location>
</feature>
<accession>A0A2M7WU43</accession>
<dbReference type="AlphaFoldDB" id="A0A2M7WU43"/>
<feature type="transmembrane region" description="Helical" evidence="1">
    <location>
        <begin position="134"/>
        <end position="155"/>
    </location>
</feature>
<feature type="transmembrane region" description="Helical" evidence="1">
    <location>
        <begin position="68"/>
        <end position="93"/>
    </location>
</feature>
<organism evidence="3 4">
    <name type="scientific">Candidatus Zambryskibacteria bacterium CG_4_9_14_3_um_filter_40_16</name>
    <dbReference type="NCBI Taxonomy" id="1975111"/>
    <lineage>
        <taxon>Bacteria</taxon>
        <taxon>Candidatus Zambryskiibacteriota</taxon>
    </lineage>
</organism>
<evidence type="ECO:0000313" key="4">
    <source>
        <dbReference type="Proteomes" id="UP000231487"/>
    </source>
</evidence>
<protein>
    <recommendedName>
        <fullName evidence="2">DUF5671 domain-containing protein</fullName>
    </recommendedName>
</protein>
<evidence type="ECO:0000256" key="1">
    <source>
        <dbReference type="SAM" id="Phobius"/>
    </source>
</evidence>
<gene>
    <name evidence="3" type="ORF">CO184_01795</name>
</gene>
<keyword evidence="1" id="KW-1133">Transmembrane helix</keyword>
<keyword evidence="1" id="KW-0812">Transmembrane</keyword>
<feature type="transmembrane region" description="Helical" evidence="1">
    <location>
        <begin position="29"/>
        <end position="47"/>
    </location>
</feature>
<name>A0A2M7WU43_9BACT</name>
<feature type="transmembrane region" description="Helical" evidence="1">
    <location>
        <begin position="99"/>
        <end position="122"/>
    </location>
</feature>
<proteinExistence type="predicted"/>
<evidence type="ECO:0000259" key="2">
    <source>
        <dbReference type="Pfam" id="PF18920"/>
    </source>
</evidence>
<keyword evidence="1" id="KW-0472">Membrane</keyword>
<dbReference type="Proteomes" id="UP000231487">
    <property type="component" value="Unassembled WGS sequence"/>
</dbReference>
<dbReference type="Pfam" id="PF18920">
    <property type="entry name" value="DUF5671"/>
    <property type="match status" value="1"/>
</dbReference>
<reference evidence="4" key="1">
    <citation type="submission" date="2017-09" db="EMBL/GenBank/DDBJ databases">
        <title>Depth-based differentiation of microbial function through sediment-hosted aquifers and enrichment of novel symbionts in the deep terrestrial subsurface.</title>
        <authorList>
            <person name="Probst A.J."/>
            <person name="Ladd B."/>
            <person name="Jarett J.K."/>
            <person name="Geller-Mcgrath D.E."/>
            <person name="Sieber C.M.K."/>
            <person name="Emerson J.B."/>
            <person name="Anantharaman K."/>
            <person name="Thomas B.C."/>
            <person name="Malmstrom R."/>
            <person name="Stieglmeier M."/>
            <person name="Klingl A."/>
            <person name="Woyke T."/>
            <person name="Ryan C.M."/>
            <person name="Banfield J.F."/>
        </authorList>
    </citation>
    <scope>NUCLEOTIDE SEQUENCE [LARGE SCALE GENOMIC DNA]</scope>
</reference>
<feature type="non-terminal residue" evidence="3">
    <location>
        <position position="1"/>
    </location>
</feature>
<evidence type="ECO:0000313" key="3">
    <source>
        <dbReference type="EMBL" id="PJA33527.1"/>
    </source>
</evidence>
<sequence>IVGFLLNLLFTVINVAYPPVASYYFVPNISFPVAALIVLLPVFLILSKLTYKSYDLNPEKKQLAIRKWLTYLTLFITGAVIVADLITVIFYFLDGRDFTISFVLKAVSIFVVISGVFGYYINDLRETADVSKRKVWAVASSLFVVFAIILGFSVIGSPQKQRLIRFDQQKISDLQNVQSQIVSFWQTKKALPVSLDDLKDSLSYFDIPIDPQTGEVYFYKITSGNSFEICANFNLKSSAQLDSGIARPVKINQENENWTHESGTACFSRVVDPDRYPFFSR</sequence>